<evidence type="ECO:0000256" key="4">
    <source>
        <dbReference type="SAM" id="MobiDB-lite"/>
    </source>
</evidence>
<organism evidence="6 7">
    <name type="scientific">Ceratopteris richardii</name>
    <name type="common">Triangle waterfern</name>
    <dbReference type="NCBI Taxonomy" id="49495"/>
    <lineage>
        <taxon>Eukaryota</taxon>
        <taxon>Viridiplantae</taxon>
        <taxon>Streptophyta</taxon>
        <taxon>Embryophyta</taxon>
        <taxon>Tracheophyta</taxon>
        <taxon>Polypodiopsida</taxon>
        <taxon>Polypodiidae</taxon>
        <taxon>Polypodiales</taxon>
        <taxon>Pteridineae</taxon>
        <taxon>Pteridaceae</taxon>
        <taxon>Parkerioideae</taxon>
        <taxon>Ceratopteris</taxon>
    </lineage>
</organism>
<evidence type="ECO:0000259" key="5">
    <source>
        <dbReference type="PROSITE" id="PS50886"/>
    </source>
</evidence>
<evidence type="ECO:0000313" key="6">
    <source>
        <dbReference type="EMBL" id="KAH7414723.1"/>
    </source>
</evidence>
<evidence type="ECO:0000256" key="3">
    <source>
        <dbReference type="PROSITE-ProRule" id="PRU00209"/>
    </source>
</evidence>
<dbReference type="OMA" id="ECKSKFW"/>
<accession>A0A8T2TAG1</accession>
<sequence>MAALDDAILFLDSIIDRLRGGNASDALPKKEQTQKAPDVLLNKAPPISETDSKETDSKDTEIDSKRSPLPGLNVPVGSADLLEDFDKAWLQVGQVISVEDHPVAEKLYVCKVETAQGQIKQVVAGLRKFLSPSDLLGKKVCLVLNLKPAKLAGQLSEAMILAGEAQFDGSLTVKILQPPEDACIGDRIYLEGSAPSSKPAKQLSSKVWDKLLPFLCIQGGVAKLNQSSLVTSSGVVTTSDLPDGSSIH</sequence>
<dbReference type="GO" id="GO:0000049">
    <property type="term" value="F:tRNA binding"/>
    <property type="evidence" value="ECO:0007669"/>
    <property type="project" value="UniProtKB-UniRule"/>
</dbReference>
<dbReference type="InterPro" id="IPR051270">
    <property type="entry name" value="Tyrosine-tRNA_ligase_regulator"/>
</dbReference>
<dbReference type="CDD" id="cd02153">
    <property type="entry name" value="tRNA_bindingDomain"/>
    <property type="match status" value="1"/>
</dbReference>
<dbReference type="PROSITE" id="PS50886">
    <property type="entry name" value="TRBD"/>
    <property type="match status" value="1"/>
</dbReference>
<name>A0A8T2TAG1_CERRI</name>
<comment type="caution">
    <text evidence="6">The sequence shown here is derived from an EMBL/GenBank/DDBJ whole genome shotgun (WGS) entry which is preliminary data.</text>
</comment>
<dbReference type="InterPro" id="IPR012340">
    <property type="entry name" value="NA-bd_OB-fold"/>
</dbReference>
<keyword evidence="2 3" id="KW-0694">RNA-binding</keyword>
<dbReference type="EMBL" id="CM035419">
    <property type="protein sequence ID" value="KAH7414723.1"/>
    <property type="molecule type" value="Genomic_DNA"/>
</dbReference>
<keyword evidence="7" id="KW-1185">Reference proteome</keyword>
<evidence type="ECO:0000256" key="2">
    <source>
        <dbReference type="ARBA" id="ARBA00022884"/>
    </source>
</evidence>
<dbReference type="SUPFAM" id="SSF50249">
    <property type="entry name" value="Nucleic acid-binding proteins"/>
    <property type="match status" value="1"/>
</dbReference>
<gene>
    <name evidence="6" type="ORF">KP509_14G007500</name>
</gene>
<dbReference type="InterPro" id="IPR002547">
    <property type="entry name" value="tRNA-bd_dom"/>
</dbReference>
<proteinExistence type="predicted"/>
<feature type="domain" description="TRNA-binding" evidence="5">
    <location>
        <begin position="84"/>
        <end position="189"/>
    </location>
</feature>
<dbReference type="OrthoDB" id="19141at2759"/>
<keyword evidence="1 3" id="KW-0820">tRNA-binding</keyword>
<evidence type="ECO:0000256" key="1">
    <source>
        <dbReference type="ARBA" id="ARBA00022555"/>
    </source>
</evidence>
<feature type="region of interest" description="Disordered" evidence="4">
    <location>
        <begin position="20"/>
        <end position="71"/>
    </location>
</feature>
<dbReference type="Gene3D" id="2.40.50.140">
    <property type="entry name" value="Nucleic acid-binding proteins"/>
    <property type="match status" value="1"/>
</dbReference>
<feature type="compositionally biased region" description="Basic and acidic residues" evidence="4">
    <location>
        <begin position="50"/>
        <end position="66"/>
    </location>
</feature>
<reference evidence="6" key="1">
    <citation type="submission" date="2021-08" db="EMBL/GenBank/DDBJ databases">
        <title>WGS assembly of Ceratopteris richardii.</title>
        <authorList>
            <person name="Marchant D.B."/>
            <person name="Chen G."/>
            <person name="Jenkins J."/>
            <person name="Shu S."/>
            <person name="Leebens-Mack J."/>
            <person name="Grimwood J."/>
            <person name="Schmutz J."/>
            <person name="Soltis P."/>
            <person name="Soltis D."/>
            <person name="Chen Z.-H."/>
        </authorList>
    </citation>
    <scope>NUCLEOTIDE SEQUENCE</scope>
    <source>
        <strain evidence="6">Whitten #5841</strain>
        <tissue evidence="6">Leaf</tissue>
    </source>
</reference>
<dbReference type="AlphaFoldDB" id="A0A8T2TAG1"/>
<protein>
    <recommendedName>
        <fullName evidence="5">tRNA-binding domain-containing protein</fullName>
    </recommendedName>
</protein>
<dbReference type="PANTHER" id="PTHR11586:SF37">
    <property type="entry name" value="TRNA-BINDING DOMAIN-CONTAINING PROTEIN"/>
    <property type="match status" value="1"/>
</dbReference>
<dbReference type="PANTHER" id="PTHR11586">
    <property type="entry name" value="TRNA-AMINOACYLATION COFACTOR ARC1 FAMILY MEMBER"/>
    <property type="match status" value="1"/>
</dbReference>
<evidence type="ECO:0000313" key="7">
    <source>
        <dbReference type="Proteomes" id="UP000825935"/>
    </source>
</evidence>
<dbReference type="Proteomes" id="UP000825935">
    <property type="component" value="Chromosome 14"/>
</dbReference>
<dbReference type="Pfam" id="PF01588">
    <property type="entry name" value="tRNA_bind"/>
    <property type="match status" value="1"/>
</dbReference>